<organism evidence="5 6">
    <name type="scientific">Coemansia spiralis</name>
    <dbReference type="NCBI Taxonomy" id="417178"/>
    <lineage>
        <taxon>Eukaryota</taxon>
        <taxon>Fungi</taxon>
        <taxon>Fungi incertae sedis</taxon>
        <taxon>Zoopagomycota</taxon>
        <taxon>Kickxellomycotina</taxon>
        <taxon>Kickxellomycetes</taxon>
        <taxon>Kickxellales</taxon>
        <taxon>Kickxellaceae</taxon>
        <taxon>Coemansia</taxon>
    </lineage>
</organism>
<dbReference type="InterPro" id="IPR001138">
    <property type="entry name" value="Zn2Cys6_DnaBD"/>
</dbReference>
<feature type="compositionally biased region" description="Basic and acidic residues" evidence="3">
    <location>
        <begin position="188"/>
        <end position="207"/>
    </location>
</feature>
<dbReference type="InterPro" id="IPR036864">
    <property type="entry name" value="Zn2-C6_fun-type_DNA-bd_sf"/>
</dbReference>
<keyword evidence="1" id="KW-0479">Metal-binding</keyword>
<dbReference type="CDD" id="cd00067">
    <property type="entry name" value="GAL4"/>
    <property type="match status" value="1"/>
</dbReference>
<comment type="caution">
    <text evidence="5">The sequence shown here is derived from an EMBL/GenBank/DDBJ whole genome shotgun (WGS) entry which is preliminary data.</text>
</comment>
<dbReference type="Proteomes" id="UP001151518">
    <property type="component" value="Unassembled WGS sequence"/>
</dbReference>
<feature type="region of interest" description="Disordered" evidence="3">
    <location>
        <begin position="166"/>
        <end position="226"/>
    </location>
</feature>
<dbReference type="InterPro" id="IPR050335">
    <property type="entry name" value="ERT1_acuK_gluconeogen_tf"/>
</dbReference>
<dbReference type="OrthoDB" id="5575144at2759"/>
<dbReference type="PANTHER" id="PTHR47659">
    <property type="entry name" value="ZN(II)2CYS6 TRANSCRIPTION FACTOR (EUROFUNG)-RELATED"/>
    <property type="match status" value="1"/>
</dbReference>
<feature type="domain" description="Zn(2)-C6 fungal-type" evidence="4">
    <location>
        <begin position="19"/>
        <end position="50"/>
    </location>
</feature>
<evidence type="ECO:0000256" key="3">
    <source>
        <dbReference type="SAM" id="MobiDB-lite"/>
    </source>
</evidence>
<name>A0A9W8KWH0_9FUNG</name>
<dbReference type="GO" id="GO:0000981">
    <property type="term" value="F:DNA-binding transcription factor activity, RNA polymerase II-specific"/>
    <property type="evidence" value="ECO:0007669"/>
    <property type="project" value="InterPro"/>
</dbReference>
<evidence type="ECO:0000313" key="6">
    <source>
        <dbReference type="Proteomes" id="UP001151518"/>
    </source>
</evidence>
<dbReference type="SUPFAM" id="SSF57701">
    <property type="entry name" value="Zn2/Cys6 DNA-binding domain"/>
    <property type="match status" value="1"/>
</dbReference>
<feature type="compositionally biased region" description="Basic and acidic residues" evidence="3">
    <location>
        <begin position="216"/>
        <end position="226"/>
    </location>
</feature>
<accession>A0A9W8KWH0</accession>
<evidence type="ECO:0000256" key="2">
    <source>
        <dbReference type="ARBA" id="ARBA00023242"/>
    </source>
</evidence>
<dbReference type="GO" id="GO:0008270">
    <property type="term" value="F:zinc ion binding"/>
    <property type="evidence" value="ECO:0007669"/>
    <property type="project" value="InterPro"/>
</dbReference>
<evidence type="ECO:0000313" key="5">
    <source>
        <dbReference type="EMBL" id="KAJ2672289.1"/>
    </source>
</evidence>
<feature type="region of interest" description="Disordered" evidence="3">
    <location>
        <begin position="48"/>
        <end position="118"/>
    </location>
</feature>
<dbReference type="PROSITE" id="PS50048">
    <property type="entry name" value="ZN2_CY6_FUNGAL_2"/>
    <property type="match status" value="1"/>
</dbReference>
<gene>
    <name evidence="5" type="ORF">GGI25_005171</name>
</gene>
<keyword evidence="2" id="KW-0539">Nucleus</keyword>
<evidence type="ECO:0000256" key="1">
    <source>
        <dbReference type="ARBA" id="ARBA00022723"/>
    </source>
</evidence>
<feature type="compositionally biased region" description="Basic and acidic residues" evidence="3">
    <location>
        <begin position="168"/>
        <end position="178"/>
    </location>
</feature>
<protein>
    <recommendedName>
        <fullName evidence="4">Zn(2)-C6 fungal-type domain-containing protein</fullName>
    </recommendedName>
</protein>
<proteinExistence type="predicted"/>
<sequence>MSESSNPPAAKKRAQVKNACVNCQRACKKCDPGRPCQRCVRYNLAESCVDSQRKPRKKGIKRGPYKKRKREESVERQRPRILGPGAIPILHTSPGDDKSDGSSSDTPLKHSVPETPTQGLTQAFGALSYSGPSGIRLPPIESFDRAQPPTSLAILTDVALGRTTLPVPRDRLRARSPNDTEQQSLDIPRSESHDTSHESGTDSEHVHRLERRLHHTHLEQEHAGSE</sequence>
<evidence type="ECO:0000259" key="4">
    <source>
        <dbReference type="PROSITE" id="PS50048"/>
    </source>
</evidence>
<feature type="compositionally biased region" description="Basic residues" evidence="3">
    <location>
        <begin position="54"/>
        <end position="69"/>
    </location>
</feature>
<dbReference type="AlphaFoldDB" id="A0A9W8KWH0"/>
<dbReference type="PANTHER" id="PTHR47659:SF7">
    <property type="entry name" value="FUNGAL TRANSCRIPTIONAL REGULATORY PROTEIN, N-TERMINAL DOMAIN-CONTAINING PROTEIN"/>
    <property type="match status" value="1"/>
</dbReference>
<dbReference type="EMBL" id="JANBTW010000085">
    <property type="protein sequence ID" value="KAJ2672289.1"/>
    <property type="molecule type" value="Genomic_DNA"/>
</dbReference>
<reference evidence="5" key="1">
    <citation type="submission" date="2022-07" db="EMBL/GenBank/DDBJ databases">
        <title>Phylogenomic reconstructions and comparative analyses of Kickxellomycotina fungi.</title>
        <authorList>
            <person name="Reynolds N.K."/>
            <person name="Stajich J.E."/>
            <person name="Barry K."/>
            <person name="Grigoriev I.V."/>
            <person name="Crous P."/>
            <person name="Smith M.E."/>
        </authorList>
    </citation>
    <scope>NUCLEOTIDE SEQUENCE</scope>
    <source>
        <strain evidence="5">NRRL 3115</strain>
    </source>
</reference>
<dbReference type="SMART" id="SM00066">
    <property type="entry name" value="GAL4"/>
    <property type="match status" value="1"/>
</dbReference>